<protein>
    <recommendedName>
        <fullName evidence="4">Orc1-like AAA ATPase domain-containing protein</fullName>
    </recommendedName>
</protein>
<feature type="region of interest" description="Disordered" evidence="1">
    <location>
        <begin position="562"/>
        <end position="592"/>
    </location>
</feature>
<gene>
    <name evidence="2" type="ORF">HKN21_12890</name>
</gene>
<evidence type="ECO:0008006" key="4">
    <source>
        <dbReference type="Google" id="ProtNLM"/>
    </source>
</evidence>
<comment type="caution">
    <text evidence="2">The sequence shown here is derived from an EMBL/GenBank/DDBJ whole genome shotgun (WGS) entry which is preliminary data.</text>
</comment>
<name>A0A7Y2E9E5_UNCEI</name>
<dbReference type="AlphaFoldDB" id="A0A7Y2E9E5"/>
<evidence type="ECO:0000256" key="1">
    <source>
        <dbReference type="SAM" id="MobiDB-lite"/>
    </source>
</evidence>
<reference evidence="2 3" key="1">
    <citation type="submission" date="2020-03" db="EMBL/GenBank/DDBJ databases">
        <title>Metabolic flexibility allows generalist bacteria to become dominant in a frequently disturbed ecosystem.</title>
        <authorList>
            <person name="Chen Y.-J."/>
            <person name="Leung P.M."/>
            <person name="Bay S.K."/>
            <person name="Hugenholtz P."/>
            <person name="Kessler A.J."/>
            <person name="Shelley G."/>
            <person name="Waite D.W."/>
            <person name="Cook P.L."/>
            <person name="Greening C."/>
        </authorList>
    </citation>
    <scope>NUCLEOTIDE SEQUENCE [LARGE SCALE GENOMIC DNA]</scope>
    <source>
        <strain evidence="2">SS_bin_28</strain>
    </source>
</reference>
<evidence type="ECO:0000313" key="2">
    <source>
        <dbReference type="EMBL" id="NNF07651.1"/>
    </source>
</evidence>
<accession>A0A7Y2E9E5</accession>
<dbReference type="Proteomes" id="UP000547674">
    <property type="component" value="Unassembled WGS sequence"/>
</dbReference>
<evidence type="ECO:0000313" key="3">
    <source>
        <dbReference type="Proteomes" id="UP000547674"/>
    </source>
</evidence>
<dbReference type="EMBL" id="JABDJR010000516">
    <property type="protein sequence ID" value="NNF07651.1"/>
    <property type="molecule type" value="Genomic_DNA"/>
</dbReference>
<proteinExistence type="predicted"/>
<sequence>MRELVTHRGAPFVGRERTLGLLEHEIREHLFSKTSVLCLAGAAGVGRRRLLRHGLRRGPDAEILTLAPDDTRPHWKRWLQSELTDLLDSYPEVTVPSWALHTLSLMNTNLRSYAQVPVLAPEPLETDPELLGAALACVFRAVASRVPLLINVGLWPDDSFGDALLNRVSFLTQTPGVLLLAAVEDEASPNIAMYPQTRVLLVPPLNTTEIRQLCDAWKIPDKNFAPWLARVSKGNTFFAQEILRWLEEMGHVQIDDDRRFIKVLADPLELPLPMHLSGVMEMRFRRLTPAAQYLLHQICHESEHLQADVYRNRFEGSEEHFDAALSQLRRRGFLLRQSTLQGLKPSSFLWRSVAREPSRRRFKRKRLPHHALVPFEPPRASTTPLAKTDSAIEELRVRVQKGERPIQELSRLYWASRSRTGLAWDGVRGRIYLLAGKVRQLQGKPVSALDWVRRGRALLAPDVFPALRRELGTLALDLLHAQDRAQEVADLRVALFEEAQLAGHFHAAAGLEAGMISDEFILGDIQRAKDGALAAEARFLQMGHADLSEWMRFLSKACVNAETSCAPEPPPESEEEEETPRERPPEEAPTEPKVYFTSPLWIESQEIIHEAKAILSHTSTLLPPRVLRLLESLQPRLEAANYLPLLLDVLEIRLLATSSSDDREGLEVSLNKAANLYYKMGLKDRGREFANALRESPPAEVPAFARLFRPFMIRLERPQESPSASGLRLFLFGPGYLQPQSAAFPLSQFPEWWRRLLGHLIASEVTEIPVSRLSVSHILTASGEPKDPDILNYLREANGLLRTVAPRSSELLFRDDELTWARQGVSADVLDAVSFWEDGRRLSESGLREQSLHALKAGLDLVQGPILPQFQDDPVIHLANKEVATLARESLGAYLSQAPENFARNYPRWREGLSQLIPWNEVVHPTLQGLDWPRLKS</sequence>
<organism evidence="2 3">
    <name type="scientific">Eiseniibacteriota bacterium</name>
    <dbReference type="NCBI Taxonomy" id="2212470"/>
    <lineage>
        <taxon>Bacteria</taxon>
        <taxon>Candidatus Eiseniibacteriota</taxon>
    </lineage>
</organism>